<dbReference type="Gene3D" id="3.40.640.10">
    <property type="entry name" value="Type I PLP-dependent aspartate aminotransferase-like (Major domain)"/>
    <property type="match status" value="1"/>
</dbReference>
<feature type="non-terminal residue" evidence="1">
    <location>
        <position position="145"/>
    </location>
</feature>
<dbReference type="PANTHER" id="PTHR30244:SF34">
    <property type="entry name" value="DTDP-4-AMINO-4,6-DIDEOXYGALACTOSE TRANSAMINASE"/>
    <property type="match status" value="1"/>
</dbReference>
<evidence type="ECO:0000313" key="1">
    <source>
        <dbReference type="EMBL" id="SVC10003.1"/>
    </source>
</evidence>
<dbReference type="InterPro" id="IPR015421">
    <property type="entry name" value="PyrdxlP-dep_Trfase_major"/>
</dbReference>
<dbReference type="GO" id="GO:0008483">
    <property type="term" value="F:transaminase activity"/>
    <property type="evidence" value="ECO:0007669"/>
    <property type="project" value="TreeGrafter"/>
</dbReference>
<dbReference type="InterPro" id="IPR015424">
    <property type="entry name" value="PyrdxlP-dep_Trfase"/>
</dbReference>
<gene>
    <name evidence="1" type="ORF">METZ01_LOCUS262857</name>
</gene>
<dbReference type="PANTHER" id="PTHR30244">
    <property type="entry name" value="TRANSAMINASE"/>
    <property type="match status" value="1"/>
</dbReference>
<protein>
    <recommendedName>
        <fullName evidence="2">Aminotransferase class I/classII domain-containing protein</fullName>
    </recommendedName>
</protein>
<dbReference type="AlphaFoldDB" id="A0A382JFS0"/>
<dbReference type="GO" id="GO:0000271">
    <property type="term" value="P:polysaccharide biosynthetic process"/>
    <property type="evidence" value="ECO:0007669"/>
    <property type="project" value="TreeGrafter"/>
</dbReference>
<sequence>MSDLAIFGGKPLRVEPFPEWPRTTDLILDKISSTLQNDTWGVGSNVIEEFNARFAEFHDAKYSISVHSGTSALWVALKAAGVKAGDEVIIPAYTFIATATAVILANAVPVFADIDLNTGNIDPVEIDSLITKKTRAIIPVHVAGA</sequence>
<dbReference type="InterPro" id="IPR000653">
    <property type="entry name" value="DegT/StrS_aminotransferase"/>
</dbReference>
<proteinExistence type="predicted"/>
<name>A0A382JFS0_9ZZZZ</name>
<reference evidence="1" key="1">
    <citation type="submission" date="2018-05" db="EMBL/GenBank/DDBJ databases">
        <authorList>
            <person name="Lanie J.A."/>
            <person name="Ng W.-L."/>
            <person name="Kazmierczak K.M."/>
            <person name="Andrzejewski T.M."/>
            <person name="Davidsen T.M."/>
            <person name="Wayne K.J."/>
            <person name="Tettelin H."/>
            <person name="Glass J.I."/>
            <person name="Rusch D."/>
            <person name="Podicherti R."/>
            <person name="Tsui H.-C.T."/>
            <person name="Winkler M.E."/>
        </authorList>
    </citation>
    <scope>NUCLEOTIDE SEQUENCE</scope>
</reference>
<evidence type="ECO:0008006" key="2">
    <source>
        <dbReference type="Google" id="ProtNLM"/>
    </source>
</evidence>
<dbReference type="EMBL" id="UINC01073535">
    <property type="protein sequence ID" value="SVC10003.1"/>
    <property type="molecule type" value="Genomic_DNA"/>
</dbReference>
<accession>A0A382JFS0</accession>
<dbReference type="Pfam" id="PF01041">
    <property type="entry name" value="DegT_DnrJ_EryC1"/>
    <property type="match status" value="1"/>
</dbReference>
<dbReference type="SUPFAM" id="SSF53383">
    <property type="entry name" value="PLP-dependent transferases"/>
    <property type="match status" value="1"/>
</dbReference>
<dbReference type="GO" id="GO:0030170">
    <property type="term" value="F:pyridoxal phosphate binding"/>
    <property type="evidence" value="ECO:0007669"/>
    <property type="project" value="TreeGrafter"/>
</dbReference>
<organism evidence="1">
    <name type="scientific">marine metagenome</name>
    <dbReference type="NCBI Taxonomy" id="408172"/>
    <lineage>
        <taxon>unclassified sequences</taxon>
        <taxon>metagenomes</taxon>
        <taxon>ecological metagenomes</taxon>
    </lineage>
</organism>